<dbReference type="Gene3D" id="2.180.10.10">
    <property type="entry name" value="RHS repeat-associated core"/>
    <property type="match status" value="3"/>
</dbReference>
<reference evidence="6" key="1">
    <citation type="journal article" date="2019" name="Int. J. Syst. Evol. Microbiol.">
        <title>The Global Catalogue of Microorganisms (GCM) 10K type strain sequencing project: providing services to taxonomists for standard genome sequencing and annotation.</title>
        <authorList>
            <consortium name="The Broad Institute Genomics Platform"/>
            <consortium name="The Broad Institute Genome Sequencing Center for Infectious Disease"/>
            <person name="Wu L."/>
            <person name="Ma J."/>
        </authorList>
    </citation>
    <scope>NUCLEOTIDE SEQUENCE [LARGE SCALE GENOMIC DNA]</scope>
    <source>
        <strain evidence="6">CCUG 62952</strain>
    </source>
</reference>
<evidence type="ECO:0000259" key="3">
    <source>
        <dbReference type="Pfam" id="PF20148"/>
    </source>
</evidence>
<feature type="domain" description="DUF6531" evidence="3">
    <location>
        <begin position="215"/>
        <end position="288"/>
    </location>
</feature>
<dbReference type="PANTHER" id="PTHR32305:SF15">
    <property type="entry name" value="PROTEIN RHSA-RELATED"/>
    <property type="match status" value="1"/>
</dbReference>
<dbReference type="Pfam" id="PF05593">
    <property type="entry name" value="RHS_repeat"/>
    <property type="match status" value="1"/>
</dbReference>
<dbReference type="Pfam" id="PF20148">
    <property type="entry name" value="DUF6531"/>
    <property type="match status" value="1"/>
</dbReference>
<dbReference type="InterPro" id="IPR031325">
    <property type="entry name" value="RHS_repeat"/>
</dbReference>
<dbReference type="RefSeq" id="WP_386403640.1">
    <property type="nucleotide sequence ID" value="NZ_JBHTJH010000003.1"/>
</dbReference>
<sequence>MANKHFTPVLGIDIHIVIIPPGIPVPIPHPYIGMVIDPMDYIPIIGSTINVNNVPRGNATTGGRIGTFIHIPMGGPFLMSPMIGHDSMNFFGSTTVSANDSYFTPAGYMMMTCNDIGMPLTLSPGKKMKPIPSLYLPSSMSIPLPMGKPVMVGGPYAPDLMGMLMGLAMSYGFGALMKGAGKALGKGLKKMNTSVFKKFKATKGLSKKLCKMGFEPVDLVTGRMVYEGVDFTLPGPIPISWERNWYSDSAYEGMLGHGMHCNYDLSLHVVAEEDSVVMRLPDGRITAFSWLVAEGESEYDRSEKLTLTCVDGNTYKVKDHESQMVYTFKRFTEQLYKPTKLSNPEGFSIQFEYNALYQLETIIDSVGRNITLELDEESRVTQVLAHHKGASRILVSYRYNSDGDMTHIVDALDQATIMEYQNHLMVKKTDRNGQAFYWEYDGKETGAKCIKTWGDKGILSGTLEYYKGYNVITNSLGQESVYYFNSDNLCTQVTDPMGANIFHEYTPFMEPYRDIDEEGNITGYSYDERGNLTGLHQPDGAVISFVYDEEDRLVLTKYPGGGSVVRTFKEDRLHAVIGLDGGVTNFTYNDQNLIGEVRDNAGNRTFLKYDEDFNLNSMSLPNGSESTWLYDAWGRCQYTKNAEDHQQQFFYDELDRLYQIRQADNNLVKIKYNAYDEVIQAKDQKRREVNYEYTPLGSLKMREERGRRIHFKYDTEEQLLSITNEQNEYYRFSRNDKGEITREIGFDGLVRGYDRDRAGKILKVNRPGNKFTEYEYDLNGRITRAEHSDGSWEIYSYDRDGNLIEARNENSVVQLIRDEAGRVIAEKQDGHLVESTFDKLGDRIQITSSLGANIKLLRNRMGLIEEMTAQVHKLDESSDNAPLLGELSADGELRGPQGAWQAQFTYNSLGMELDRVLPGGIMNRMRYDAAGRPIKHLVTAGNRELRHRNYSWNVNDRLTKMVNELTMGVVSYSYDDFNNLAGAKYENKQFDYKLPDEVGNLYRTEGKIDRKYGVGGQLLEADGDRFKYDDEGNLIKKITEKGTWTYKWYGNGMLKSVDRPDGKNVEFEYDALGRRTAKIIKAFSLGGSLEGAETITRFIWNGNVPLHEWSYDLSERPKLIADEWGILKKDKPEPIGDNSPPSGDLPPGKAGMSEGQRGLITWVFDEGTFKPAAKIVDGEHYSIITDYLGTPVEMYDSQGNQTWAVEYDIYGKIRKQIKGKPHDCPFRYQGQYEDEETGLYYNRFRYYSAEEGIYLSQDPIGLSGGMPNAYSYVPNSNYEVDPFGLSFGSWNEFQKGMQGTFNNANQMPWNKPPSNAMDAGEGWKWYQNMKNTTDTPVLGNLEDHTSKYIGKKGYHVLNSNRWSPGVNKAWIQAGIDKGASFQLVSPQIEKYLVVQKGARKGMPTVFADELAQLKKAGYVQKGNFMVPGKGCK</sequence>
<keyword evidence="1" id="KW-0677">Repeat</keyword>
<evidence type="ECO:0000313" key="6">
    <source>
        <dbReference type="Proteomes" id="UP001596978"/>
    </source>
</evidence>
<proteinExistence type="predicted"/>
<dbReference type="InterPro" id="IPR006530">
    <property type="entry name" value="YD"/>
</dbReference>
<dbReference type="InterPro" id="IPR056823">
    <property type="entry name" value="TEN-like_YD-shell"/>
</dbReference>
<evidence type="ECO:0000313" key="5">
    <source>
        <dbReference type="EMBL" id="MFD0861154.1"/>
    </source>
</evidence>
<dbReference type="InterPro" id="IPR022385">
    <property type="entry name" value="Rhs_assc_core"/>
</dbReference>
<accession>A0ABW3CWC7</accession>
<feature type="region of interest" description="Disordered" evidence="2">
    <location>
        <begin position="1130"/>
        <end position="1152"/>
    </location>
</feature>
<dbReference type="EMBL" id="JBHTJH010000003">
    <property type="protein sequence ID" value="MFD0861154.1"/>
    <property type="molecule type" value="Genomic_DNA"/>
</dbReference>
<comment type="caution">
    <text evidence="5">The sequence shown here is derived from an EMBL/GenBank/DDBJ whole genome shotgun (WGS) entry which is preliminary data.</text>
</comment>
<dbReference type="Pfam" id="PF25023">
    <property type="entry name" value="TEN_YD-shell"/>
    <property type="match status" value="4"/>
</dbReference>
<feature type="domain" description="Teneurin-like YD-shell" evidence="4">
    <location>
        <begin position="313"/>
        <end position="443"/>
    </location>
</feature>
<keyword evidence="6" id="KW-1185">Reference proteome</keyword>
<feature type="domain" description="Teneurin-like YD-shell" evidence="4">
    <location>
        <begin position="925"/>
        <end position="1078"/>
    </location>
</feature>
<dbReference type="Proteomes" id="UP001596978">
    <property type="component" value="Unassembled WGS sequence"/>
</dbReference>
<evidence type="ECO:0000259" key="4">
    <source>
        <dbReference type="Pfam" id="PF25023"/>
    </source>
</evidence>
<name>A0ABW3CWC7_9FLAO</name>
<gene>
    <name evidence="5" type="ORF">ACFQ1M_02955</name>
</gene>
<dbReference type="NCBIfam" id="TIGR01643">
    <property type="entry name" value="YD_repeat_2x"/>
    <property type="match status" value="3"/>
</dbReference>
<organism evidence="5 6">
    <name type="scientific">Sungkyunkwania multivorans</name>
    <dbReference type="NCBI Taxonomy" id="1173618"/>
    <lineage>
        <taxon>Bacteria</taxon>
        <taxon>Pseudomonadati</taxon>
        <taxon>Bacteroidota</taxon>
        <taxon>Flavobacteriia</taxon>
        <taxon>Flavobacteriales</taxon>
        <taxon>Flavobacteriaceae</taxon>
        <taxon>Sungkyunkwania</taxon>
    </lineage>
</organism>
<dbReference type="PANTHER" id="PTHR32305">
    <property type="match status" value="1"/>
</dbReference>
<feature type="domain" description="Teneurin-like YD-shell" evidence="4">
    <location>
        <begin position="1172"/>
        <end position="1258"/>
    </location>
</feature>
<dbReference type="InterPro" id="IPR045351">
    <property type="entry name" value="DUF6531"/>
</dbReference>
<dbReference type="NCBIfam" id="TIGR03696">
    <property type="entry name" value="Rhs_assc_core"/>
    <property type="match status" value="1"/>
</dbReference>
<dbReference type="InterPro" id="IPR050708">
    <property type="entry name" value="T6SS_VgrG/RHS"/>
</dbReference>
<evidence type="ECO:0000256" key="1">
    <source>
        <dbReference type="ARBA" id="ARBA00022737"/>
    </source>
</evidence>
<feature type="domain" description="Teneurin-like YD-shell" evidence="4">
    <location>
        <begin position="769"/>
        <end position="829"/>
    </location>
</feature>
<evidence type="ECO:0000256" key="2">
    <source>
        <dbReference type="SAM" id="MobiDB-lite"/>
    </source>
</evidence>
<protein>
    <submittedName>
        <fullName evidence="5">DUF6531 domain-containing protein</fullName>
    </submittedName>
</protein>